<keyword evidence="2" id="KW-1003">Cell membrane</keyword>
<feature type="transmembrane region" description="Helical" evidence="6">
    <location>
        <begin position="95"/>
        <end position="121"/>
    </location>
</feature>
<evidence type="ECO:0000313" key="8">
    <source>
        <dbReference type="Proteomes" id="UP001148313"/>
    </source>
</evidence>
<gene>
    <name evidence="7" type="primary">lptG</name>
    <name evidence="7" type="ORF">OOZ53_16530</name>
</gene>
<keyword evidence="5 6" id="KW-0472">Membrane</keyword>
<evidence type="ECO:0000256" key="5">
    <source>
        <dbReference type="ARBA" id="ARBA00023136"/>
    </source>
</evidence>
<dbReference type="PANTHER" id="PTHR33529">
    <property type="entry name" value="SLR0882 PROTEIN-RELATED"/>
    <property type="match status" value="1"/>
</dbReference>
<proteinExistence type="predicted"/>
<sequence>MIGFTLWRYLFRRYVVMTIWFILGVLAIIYMVDFTEFSSRASRLPGYTLGLGALLSLLRLPNIIQETVPFVILFSSISVLLILNRKYELVVARSAGISAWQFLTPLCAASFLIGVIMVAVVNPFSSYALSKVQELELGLGIKRGTVGTIERPPWLRQRTADGVTIIGADSVARRGLLLGGATFLRFDNEGGIASRLDAETAVLEDGHWILRNTTRIDRGEKPVNVAETTVKTNLRPEFVEETLASPQSISFFELPRKIEVARSYGLGANAFAMQYQSLLALPMLLIAMTLIAATVSLKFVRFGQSGAVILSGILAGFLLYVVSVLAKSFGTAGAVPPFVAAWLPAIVASALGITVLLHKEDG</sequence>
<evidence type="ECO:0000256" key="1">
    <source>
        <dbReference type="ARBA" id="ARBA00004651"/>
    </source>
</evidence>
<feature type="transmembrane region" description="Helical" evidence="6">
    <location>
        <begin position="279"/>
        <end position="300"/>
    </location>
</feature>
<name>A0ABT4VSB4_9HYPH</name>
<feature type="transmembrane region" description="Helical" evidence="6">
    <location>
        <begin position="67"/>
        <end position="83"/>
    </location>
</feature>
<dbReference type="Pfam" id="PF03739">
    <property type="entry name" value="LptF_LptG"/>
    <property type="match status" value="1"/>
</dbReference>
<dbReference type="NCBIfam" id="TIGR04408">
    <property type="entry name" value="LptG_lptG"/>
    <property type="match status" value="1"/>
</dbReference>
<feature type="transmembrane region" description="Helical" evidence="6">
    <location>
        <begin position="338"/>
        <end position="357"/>
    </location>
</feature>
<keyword evidence="8" id="KW-1185">Reference proteome</keyword>
<evidence type="ECO:0000256" key="6">
    <source>
        <dbReference type="SAM" id="Phobius"/>
    </source>
</evidence>
<evidence type="ECO:0000256" key="3">
    <source>
        <dbReference type="ARBA" id="ARBA00022692"/>
    </source>
</evidence>
<comment type="caution">
    <text evidence="7">The sequence shown here is derived from an EMBL/GenBank/DDBJ whole genome shotgun (WGS) entry which is preliminary data.</text>
</comment>
<feature type="transmembrane region" description="Helical" evidence="6">
    <location>
        <begin position="307"/>
        <end position="326"/>
    </location>
</feature>
<dbReference type="EMBL" id="JAPJZH010000010">
    <property type="protein sequence ID" value="MDA4846967.1"/>
    <property type="molecule type" value="Genomic_DNA"/>
</dbReference>
<evidence type="ECO:0000256" key="2">
    <source>
        <dbReference type="ARBA" id="ARBA00022475"/>
    </source>
</evidence>
<dbReference type="InterPro" id="IPR030923">
    <property type="entry name" value="LptG"/>
</dbReference>
<dbReference type="RefSeq" id="WP_271090768.1">
    <property type="nucleotide sequence ID" value="NZ_JAPJZH010000010.1"/>
</dbReference>
<organism evidence="7 8">
    <name type="scientific">Hoeflea poritis</name>
    <dbReference type="NCBI Taxonomy" id="2993659"/>
    <lineage>
        <taxon>Bacteria</taxon>
        <taxon>Pseudomonadati</taxon>
        <taxon>Pseudomonadota</taxon>
        <taxon>Alphaproteobacteria</taxon>
        <taxon>Hyphomicrobiales</taxon>
        <taxon>Rhizobiaceae</taxon>
        <taxon>Hoeflea</taxon>
    </lineage>
</organism>
<feature type="transmembrane region" description="Helical" evidence="6">
    <location>
        <begin position="14"/>
        <end position="32"/>
    </location>
</feature>
<protein>
    <submittedName>
        <fullName evidence="7">LPS export ABC transporter permease LptG</fullName>
    </submittedName>
</protein>
<accession>A0ABT4VSB4</accession>
<dbReference type="InterPro" id="IPR005495">
    <property type="entry name" value="LptG/LptF_permease"/>
</dbReference>
<dbReference type="Proteomes" id="UP001148313">
    <property type="component" value="Unassembled WGS sequence"/>
</dbReference>
<reference evidence="7" key="1">
    <citation type="submission" date="2022-11" db="EMBL/GenBank/DDBJ databases">
        <title>Hoeflea poritis sp. nov., isolated from scleractinian coral Porites lutea.</title>
        <authorList>
            <person name="Zhang G."/>
            <person name="Wei Q."/>
            <person name="Cai L."/>
        </authorList>
    </citation>
    <scope>NUCLEOTIDE SEQUENCE</scope>
    <source>
        <strain evidence="7">E7-10</strain>
    </source>
</reference>
<keyword evidence="4 6" id="KW-1133">Transmembrane helix</keyword>
<dbReference type="PANTHER" id="PTHR33529:SF2">
    <property type="entry name" value="LIPOPOLYSACCHARIDE EXPORT SYSTEM PERMEASE PROTEIN LPTG"/>
    <property type="match status" value="1"/>
</dbReference>
<evidence type="ECO:0000313" key="7">
    <source>
        <dbReference type="EMBL" id="MDA4846967.1"/>
    </source>
</evidence>
<evidence type="ECO:0000256" key="4">
    <source>
        <dbReference type="ARBA" id="ARBA00022989"/>
    </source>
</evidence>
<keyword evidence="3 6" id="KW-0812">Transmembrane</keyword>
<comment type="subcellular location">
    <subcellularLocation>
        <location evidence="1">Cell membrane</location>
        <topology evidence="1">Multi-pass membrane protein</topology>
    </subcellularLocation>
</comment>